<dbReference type="AlphaFoldDB" id="F7FV60"/>
<dbReference type="PANTHER" id="PTHR11905:SF232">
    <property type="entry name" value="DISINTEGRIN AND METALLOPROTEINASE DOMAIN-CONTAINING PROTEIN 20"/>
    <property type="match status" value="1"/>
</dbReference>
<feature type="disulfide bond" evidence="4">
    <location>
        <begin position="357"/>
        <end position="362"/>
    </location>
</feature>
<dbReference type="GO" id="GO:0005886">
    <property type="term" value="C:plasma membrane"/>
    <property type="evidence" value="ECO:0000318"/>
    <property type="project" value="GO_Central"/>
</dbReference>
<feature type="binding site" evidence="4">
    <location>
        <position position="443"/>
    </location>
    <ligand>
        <name>Zn(2+)</name>
        <dbReference type="ChEBI" id="CHEBI:29105"/>
        <note>catalytic</note>
    </ligand>
</feature>
<reference evidence="9" key="3">
    <citation type="submission" date="2025-09" db="UniProtKB">
        <authorList>
            <consortium name="Ensembl"/>
        </authorList>
    </citation>
    <scope>IDENTIFICATION</scope>
    <source>
        <strain evidence="9">Glennie</strain>
    </source>
</reference>
<dbReference type="InterPro" id="IPR034027">
    <property type="entry name" value="Reprolysin_adamalysin"/>
</dbReference>
<dbReference type="GO" id="GO:0006508">
    <property type="term" value="P:proteolysis"/>
    <property type="evidence" value="ECO:0000318"/>
    <property type="project" value="GO_Central"/>
</dbReference>
<evidence type="ECO:0000256" key="6">
    <source>
        <dbReference type="SAM" id="SignalP"/>
    </source>
</evidence>
<dbReference type="OMA" id="HLRQKWG"/>
<dbReference type="SMART" id="SM00608">
    <property type="entry name" value="ACR"/>
    <property type="match status" value="1"/>
</dbReference>
<comment type="caution">
    <text evidence="4">Lacks conserved residue(s) required for the propagation of feature annotation.</text>
</comment>
<feature type="active site" evidence="4">
    <location>
        <position position="341"/>
    </location>
</feature>
<dbReference type="InterPro" id="IPR024079">
    <property type="entry name" value="MetalloPept_cat_dom_sf"/>
</dbReference>
<dbReference type="SUPFAM" id="SSF57552">
    <property type="entry name" value="Blood coagulation inhibitor (disintegrin)"/>
    <property type="match status" value="1"/>
</dbReference>
<dbReference type="Pfam" id="PF01421">
    <property type="entry name" value="Reprolysin"/>
    <property type="match status" value="2"/>
</dbReference>
<feature type="domain" description="Disintegrin" evidence="7">
    <location>
        <begin position="498"/>
        <end position="584"/>
    </location>
</feature>
<feature type="chain" id="PRO_5027784575" evidence="6">
    <location>
        <begin position="31"/>
        <end position="825"/>
    </location>
</feature>
<dbReference type="Bgee" id="ENSOANG00000013835">
    <property type="expression patterns" value="Expressed in testis and 1 other cell type or tissue"/>
</dbReference>
<proteinExistence type="predicted"/>
<feature type="domain" description="Peptidase M12B" evidence="8">
    <location>
        <begin position="205"/>
        <end position="388"/>
    </location>
</feature>
<reference evidence="9" key="2">
    <citation type="submission" date="2025-08" db="UniProtKB">
        <authorList>
            <consortium name="Ensembl"/>
        </authorList>
    </citation>
    <scope>IDENTIFICATION</scope>
    <source>
        <strain evidence="9">Glennie</strain>
    </source>
</reference>
<evidence type="ECO:0000256" key="1">
    <source>
        <dbReference type="ARBA" id="ARBA00004167"/>
    </source>
</evidence>
<dbReference type="InterPro" id="IPR001590">
    <property type="entry name" value="Peptidase_M12B"/>
</dbReference>
<keyword evidence="5" id="KW-1133">Transmembrane helix</keyword>
<dbReference type="Proteomes" id="UP000002279">
    <property type="component" value="Chromosome 1"/>
</dbReference>
<evidence type="ECO:0000256" key="5">
    <source>
        <dbReference type="SAM" id="Phobius"/>
    </source>
</evidence>
<feature type="disulfide bond" evidence="3">
    <location>
        <begin position="556"/>
        <end position="576"/>
    </location>
</feature>
<dbReference type="GeneTree" id="ENSGT00940000161067"/>
<dbReference type="HOGENOM" id="CLU_012714_4_0_1"/>
<keyword evidence="2 4" id="KW-1015">Disulfide bond</keyword>
<evidence type="ECO:0000256" key="3">
    <source>
        <dbReference type="PROSITE-ProRule" id="PRU00068"/>
    </source>
</evidence>
<keyword evidence="4" id="KW-0862">Zinc</keyword>
<sequence>MGAAGVPGHLLLRAFLVLLGLRQLPPSLHLRRSEEAAVVVVPQRVTPRGRAGPAEMPGALSYVLPLDGQSRLLRLHPKKLLLAPRLPVFTYTDGGALAVDQPFVPDDCYYHGYVEGTPESLVALSTCSGGLRGMLQVGPLVYEIEPLPASRTFEHLVSRSGAGEPSPMKCGLTDDLLSSLRFPGPQAGNVTPRQGPMDGWWTHSRFLELAVVVDHRRFVYSRRNETKVREDVVNVVNVVDSLYQLLNLKVSLVGIEIWTQRNLVDTDASIYEVLKDFSLWKLDSLSGRLPHDCAHLLVGRRFAGVVGLAFVGGICDPRASSAVDAFVRDRLLPAARTVAHELGHNLGMAHDFGSCSCRRKLCVMHAFLSDANVFSNCSYRNYFSTITQRGLCLPYGITLGLAYVKTICDNRYASAVQSFFDYRLLKLAVVFAHEQGHIFGMTHDTAGCVCEREKCIMNEFNADTDVFSNCSYGEFVEATSKQGRCLTDVPRPAELVTIERCGNRVVEGGEECDCGTVGECREDPCCQFNCRLRPGTTCAAGGCCESCQILPPGRLCRPRAGDCDLPEFCDGVSARCPADAYMLDGTPCQEDSLCFENICHGRDRQCRNIFGPGARSASPGCFRAVNREGDRFGNCGMEKGGYLKCAEDHALCGRVQCEDVREIPLLEEHTTVVQTSWNGTICWGTDYHSGLNIVDVGHVRDGTMCGPRQMWVCNNYQHCHCIYGWGPPLCDVRGFGGSVDSGPAPARPRNDFFILLIILCLSLLFLVSVVLLCVRFRPWCMRMDPLGPRSLGLNFAVLTVRSLKSINSFTVSRPPPIPGHSGGGR</sequence>
<dbReference type="Ensembl" id="ENSOANT00000021813.2">
    <property type="protein sequence ID" value="ENSOANP00000021810.2"/>
    <property type="gene ID" value="ENSOANG00000013835.3"/>
</dbReference>
<feature type="binding site" evidence="4">
    <location>
        <position position="433"/>
    </location>
    <ligand>
        <name>Zn(2+)</name>
        <dbReference type="ChEBI" id="CHEBI:29105"/>
        <note>catalytic</note>
    </ligand>
</feature>
<feature type="binding site" evidence="4">
    <location>
        <position position="344"/>
    </location>
    <ligand>
        <name>Zn(2+)</name>
        <dbReference type="ChEBI" id="CHEBI:29105"/>
        <note>catalytic</note>
    </ligand>
</feature>
<accession>F7FV60</accession>
<dbReference type="FunFam" id="3.40.390.10:FF:000002">
    <property type="entry name" value="Disintegrin and metalloproteinase domain-containing protein 22"/>
    <property type="match status" value="1"/>
</dbReference>
<dbReference type="SMART" id="SM00050">
    <property type="entry name" value="DISIN"/>
    <property type="match status" value="1"/>
</dbReference>
<dbReference type="InterPro" id="IPR001762">
    <property type="entry name" value="Disintegrin_dom"/>
</dbReference>
<dbReference type="GO" id="GO:1990913">
    <property type="term" value="C:sperm head plasma membrane"/>
    <property type="evidence" value="ECO:0000318"/>
    <property type="project" value="GO_Central"/>
</dbReference>
<dbReference type="InterPro" id="IPR006586">
    <property type="entry name" value="ADAM_Cys-rich"/>
</dbReference>
<dbReference type="Pfam" id="PF01562">
    <property type="entry name" value="Pep_M12B_propep"/>
    <property type="match status" value="1"/>
</dbReference>
<dbReference type="eggNOG" id="KOG3607">
    <property type="taxonomic scope" value="Eukaryota"/>
</dbReference>
<evidence type="ECO:0000256" key="4">
    <source>
        <dbReference type="PROSITE-ProRule" id="PRU00276"/>
    </source>
</evidence>
<dbReference type="PROSITE" id="PS50215">
    <property type="entry name" value="ADAM_MEPRO"/>
    <property type="match status" value="2"/>
</dbReference>
<keyword evidence="10" id="KW-1185">Reference proteome</keyword>
<dbReference type="PROSITE" id="PS50214">
    <property type="entry name" value="DISINTEGRIN_2"/>
    <property type="match status" value="1"/>
</dbReference>
<feature type="disulfide bond" evidence="4">
    <location>
        <begin position="450"/>
        <end position="455"/>
    </location>
</feature>
<name>F7FV60_ORNAN</name>
<evidence type="ECO:0000313" key="10">
    <source>
        <dbReference type="Proteomes" id="UP000002279"/>
    </source>
</evidence>
<dbReference type="Pfam" id="PF00200">
    <property type="entry name" value="Disintegrin"/>
    <property type="match status" value="1"/>
</dbReference>
<dbReference type="InterPro" id="IPR002870">
    <property type="entry name" value="Peptidase_M12B_N"/>
</dbReference>
<dbReference type="InParanoid" id="F7FV60"/>
<dbReference type="CDD" id="cd04269">
    <property type="entry name" value="ZnMc_adamalysin_II_like"/>
    <property type="match status" value="1"/>
</dbReference>
<feature type="signal peptide" evidence="6">
    <location>
        <begin position="1"/>
        <end position="30"/>
    </location>
</feature>
<feature type="binding site" evidence="4">
    <location>
        <position position="340"/>
    </location>
    <ligand>
        <name>Zn(2+)</name>
        <dbReference type="ChEBI" id="CHEBI:29105"/>
        <note>catalytic</note>
    </ligand>
</feature>
<evidence type="ECO:0000256" key="2">
    <source>
        <dbReference type="ARBA" id="ARBA00023157"/>
    </source>
</evidence>
<dbReference type="Pfam" id="PF08516">
    <property type="entry name" value="ADAM_CR"/>
    <property type="match status" value="1"/>
</dbReference>
<dbReference type="FunFam" id="4.10.70.10:FF:000001">
    <property type="entry name" value="Disintegrin and metalloproteinase domain-containing protein 22"/>
    <property type="match status" value="1"/>
</dbReference>
<keyword evidence="5" id="KW-0472">Membrane</keyword>
<dbReference type="PROSITE" id="PS00427">
    <property type="entry name" value="DISINTEGRIN_1"/>
    <property type="match status" value="1"/>
</dbReference>
<keyword evidence="5" id="KW-0812">Transmembrane</keyword>
<keyword evidence="6" id="KW-0732">Signal</keyword>
<keyword evidence="4" id="KW-0479">Metal-binding</keyword>
<dbReference type="InterPro" id="IPR018358">
    <property type="entry name" value="Disintegrin_CS"/>
</dbReference>
<feature type="binding site" evidence="4">
    <location>
        <position position="350"/>
    </location>
    <ligand>
        <name>Zn(2+)</name>
        <dbReference type="ChEBI" id="CHEBI:29105"/>
        <note>catalytic</note>
    </ligand>
</feature>
<evidence type="ECO:0000259" key="8">
    <source>
        <dbReference type="PROSITE" id="PS50215"/>
    </source>
</evidence>
<dbReference type="PANTHER" id="PTHR11905">
    <property type="entry name" value="ADAM A DISINTEGRIN AND METALLOPROTEASE DOMAIN"/>
    <property type="match status" value="1"/>
</dbReference>
<feature type="domain" description="Peptidase M12B" evidence="8">
    <location>
        <begin position="398"/>
        <end position="490"/>
    </location>
</feature>
<dbReference type="GO" id="GO:0008584">
    <property type="term" value="P:male gonad development"/>
    <property type="evidence" value="ECO:0000318"/>
    <property type="project" value="GO_Central"/>
</dbReference>
<dbReference type="GO" id="GO:0009897">
    <property type="term" value="C:external side of plasma membrane"/>
    <property type="evidence" value="ECO:0000318"/>
    <property type="project" value="GO_Central"/>
</dbReference>
<dbReference type="PRINTS" id="PR00289">
    <property type="entry name" value="DISINTEGRIN"/>
</dbReference>
<feature type="binding site" evidence="4">
    <location>
        <position position="437"/>
    </location>
    <ligand>
        <name>Zn(2+)</name>
        <dbReference type="ChEBI" id="CHEBI:29105"/>
        <note>catalytic</note>
    </ligand>
</feature>
<evidence type="ECO:0000259" key="7">
    <source>
        <dbReference type="PROSITE" id="PS50214"/>
    </source>
</evidence>
<feature type="transmembrane region" description="Helical" evidence="5">
    <location>
        <begin position="752"/>
        <end position="774"/>
    </location>
</feature>
<organism evidence="9 10">
    <name type="scientific">Ornithorhynchus anatinus</name>
    <name type="common">Duckbill platypus</name>
    <dbReference type="NCBI Taxonomy" id="9258"/>
    <lineage>
        <taxon>Eukaryota</taxon>
        <taxon>Metazoa</taxon>
        <taxon>Chordata</taxon>
        <taxon>Craniata</taxon>
        <taxon>Vertebrata</taxon>
        <taxon>Euteleostomi</taxon>
        <taxon>Mammalia</taxon>
        <taxon>Monotremata</taxon>
        <taxon>Ornithorhynchidae</taxon>
        <taxon>Ornithorhynchus</taxon>
    </lineage>
</organism>
<dbReference type="GO" id="GO:0046872">
    <property type="term" value="F:metal ion binding"/>
    <property type="evidence" value="ECO:0007669"/>
    <property type="project" value="UniProtKB-KW"/>
</dbReference>
<comment type="subcellular location">
    <subcellularLocation>
        <location evidence="1">Membrane</location>
        <topology evidence="1">Single-pass membrane protein</topology>
    </subcellularLocation>
</comment>
<dbReference type="Gene3D" id="3.40.390.10">
    <property type="entry name" value="Collagenase (Catalytic Domain)"/>
    <property type="match status" value="2"/>
</dbReference>
<dbReference type="Gene3D" id="4.10.70.10">
    <property type="entry name" value="Disintegrin domain"/>
    <property type="match status" value="1"/>
</dbReference>
<dbReference type="STRING" id="9258.ENSOANP00000021810"/>
<reference evidence="9 10" key="1">
    <citation type="journal article" date="2008" name="Nature">
        <title>Genome analysis of the platypus reveals unique signatures of evolution.</title>
        <authorList>
            <person name="Warren W.C."/>
            <person name="Hillier L.W."/>
            <person name="Marshall Graves J.A."/>
            <person name="Birney E."/>
            <person name="Ponting C.P."/>
            <person name="Grutzner F."/>
            <person name="Belov K."/>
            <person name="Miller W."/>
            <person name="Clarke L."/>
            <person name="Chinwalla A.T."/>
            <person name="Yang S.P."/>
            <person name="Heger A."/>
            <person name="Locke D.P."/>
            <person name="Miethke P."/>
            <person name="Waters P.D."/>
            <person name="Veyrunes F."/>
            <person name="Fulton L."/>
            <person name="Fulton B."/>
            <person name="Graves T."/>
            <person name="Wallis J."/>
            <person name="Puente X.S."/>
            <person name="Lopez-Otin C."/>
            <person name="Ordonez G.R."/>
            <person name="Eichler E.E."/>
            <person name="Chen L."/>
            <person name="Cheng Z."/>
            <person name="Deakin J.E."/>
            <person name="Alsop A."/>
            <person name="Thompson K."/>
            <person name="Kirby P."/>
            <person name="Papenfuss A.T."/>
            <person name="Wakefield M.J."/>
            <person name="Olender T."/>
            <person name="Lancet D."/>
            <person name="Huttley G.A."/>
            <person name="Smit A.F."/>
            <person name="Pask A."/>
            <person name="Temple-Smith P."/>
            <person name="Batzer M.A."/>
            <person name="Walker J.A."/>
            <person name="Konkel M.K."/>
            <person name="Harris R.S."/>
            <person name="Whittington C.M."/>
            <person name="Wong E.S."/>
            <person name="Gemmell N.J."/>
            <person name="Buschiazzo E."/>
            <person name="Vargas Jentzsch I.M."/>
            <person name="Merkel A."/>
            <person name="Schmitz J."/>
            <person name="Zemann A."/>
            <person name="Churakov G."/>
            <person name="Kriegs J.O."/>
            <person name="Brosius J."/>
            <person name="Murchison E.P."/>
            <person name="Sachidanandam R."/>
            <person name="Smith C."/>
            <person name="Hannon G.J."/>
            <person name="Tsend-Ayush E."/>
            <person name="McMillan D."/>
            <person name="Attenborough R."/>
            <person name="Rens W."/>
            <person name="Ferguson-Smith M."/>
            <person name="Lefevre C.M."/>
            <person name="Sharp J.A."/>
            <person name="Nicholas K.R."/>
            <person name="Ray D.A."/>
            <person name="Kube M."/>
            <person name="Reinhardt R."/>
            <person name="Pringle T.H."/>
            <person name="Taylor J."/>
            <person name="Jones R.C."/>
            <person name="Nixon B."/>
            <person name="Dacheux J.L."/>
            <person name="Niwa H."/>
            <person name="Sekita Y."/>
            <person name="Huang X."/>
            <person name="Stark A."/>
            <person name="Kheradpour P."/>
            <person name="Kellis M."/>
            <person name="Flicek P."/>
            <person name="Chen Y."/>
            <person name="Webber C."/>
            <person name="Hardison R."/>
            <person name="Nelson J."/>
            <person name="Hallsworth-Pepin K."/>
            <person name="Delehaunty K."/>
            <person name="Markovic C."/>
            <person name="Minx P."/>
            <person name="Feng Y."/>
            <person name="Kremitzki C."/>
            <person name="Mitreva M."/>
            <person name="Glasscock J."/>
            <person name="Wylie T."/>
            <person name="Wohldmann P."/>
            <person name="Thiru P."/>
            <person name="Nhan M.N."/>
            <person name="Pohl C.S."/>
            <person name="Smith S.M."/>
            <person name="Hou S."/>
            <person name="Nefedov M."/>
            <person name="de Jong P.J."/>
            <person name="Renfree M.B."/>
            <person name="Mardis E.R."/>
            <person name="Wilson R.K."/>
        </authorList>
    </citation>
    <scope>NUCLEOTIDE SEQUENCE [LARGE SCALE GENOMIC DNA]</scope>
    <source>
        <strain evidence="9 10">Glennie</strain>
    </source>
</reference>
<evidence type="ECO:0000313" key="9">
    <source>
        <dbReference type="Ensembl" id="ENSOANP00000021810.2"/>
    </source>
</evidence>
<dbReference type="GO" id="GO:0004222">
    <property type="term" value="F:metalloendopeptidase activity"/>
    <property type="evidence" value="ECO:0000318"/>
    <property type="project" value="GO_Central"/>
</dbReference>
<dbReference type="InterPro" id="IPR036436">
    <property type="entry name" value="Disintegrin_dom_sf"/>
</dbReference>
<feature type="active site" evidence="4">
    <location>
        <position position="434"/>
    </location>
</feature>
<protein>
    <submittedName>
        <fullName evidence="9">Uncharacterized protein</fullName>
    </submittedName>
</protein>
<dbReference type="SUPFAM" id="SSF55486">
    <property type="entry name" value="Metalloproteases ('zincins'), catalytic domain"/>
    <property type="match status" value="2"/>
</dbReference>